<sequence>MNPLRTSAARATRSSTCSQCLRQTSTRRSFATKGINALATRASTQAAISSRHPAPLIAVSRIQSRSYAAKSTADEILESITEQYATARDEFEIATEETEKKSVYAASDREAAREELEKLKELYEEALSGSDGEEVKRRVGQRIRELDSAVQELNKADYED</sequence>
<organism evidence="2 3">
    <name type="scientific">Phlyctema vagabunda</name>
    <dbReference type="NCBI Taxonomy" id="108571"/>
    <lineage>
        <taxon>Eukaryota</taxon>
        <taxon>Fungi</taxon>
        <taxon>Dikarya</taxon>
        <taxon>Ascomycota</taxon>
        <taxon>Pezizomycotina</taxon>
        <taxon>Leotiomycetes</taxon>
        <taxon>Helotiales</taxon>
        <taxon>Dermateaceae</taxon>
        <taxon>Phlyctema</taxon>
    </lineage>
</organism>
<accession>A0ABR4PVJ8</accession>
<reference evidence="2 3" key="1">
    <citation type="submission" date="2024-06" db="EMBL/GenBank/DDBJ databases">
        <title>Complete genome of Phlyctema vagabunda strain 19-DSS-EL-015.</title>
        <authorList>
            <person name="Fiorenzani C."/>
        </authorList>
    </citation>
    <scope>NUCLEOTIDE SEQUENCE [LARGE SCALE GENOMIC DNA]</scope>
    <source>
        <strain evidence="2 3">19-DSS-EL-015</strain>
    </source>
</reference>
<keyword evidence="1" id="KW-0175">Coiled coil</keyword>
<comment type="caution">
    <text evidence="2">The sequence shown here is derived from an EMBL/GenBank/DDBJ whole genome shotgun (WGS) entry which is preliminary data.</text>
</comment>
<gene>
    <name evidence="2" type="ORF">PVAG01_00889</name>
</gene>
<evidence type="ECO:0000256" key="1">
    <source>
        <dbReference type="SAM" id="Coils"/>
    </source>
</evidence>
<dbReference type="Proteomes" id="UP001629113">
    <property type="component" value="Unassembled WGS sequence"/>
</dbReference>
<keyword evidence="3" id="KW-1185">Reference proteome</keyword>
<name>A0ABR4PVJ8_9HELO</name>
<dbReference type="EMBL" id="JBFCZG010000001">
    <property type="protein sequence ID" value="KAL3427380.1"/>
    <property type="molecule type" value="Genomic_DNA"/>
</dbReference>
<proteinExistence type="predicted"/>
<feature type="coiled-coil region" evidence="1">
    <location>
        <begin position="77"/>
        <end position="156"/>
    </location>
</feature>
<evidence type="ECO:0000313" key="3">
    <source>
        <dbReference type="Proteomes" id="UP001629113"/>
    </source>
</evidence>
<evidence type="ECO:0000313" key="2">
    <source>
        <dbReference type="EMBL" id="KAL3427380.1"/>
    </source>
</evidence>
<protein>
    <submittedName>
        <fullName evidence="2">Uncharacterized protein</fullName>
    </submittedName>
</protein>